<dbReference type="AlphaFoldDB" id="A0A5J9UJK8"/>
<keyword evidence="2" id="KW-0812">Transmembrane</keyword>
<dbReference type="OrthoDB" id="687166at2759"/>
<protein>
    <submittedName>
        <fullName evidence="3">Uncharacterized protein</fullName>
    </submittedName>
</protein>
<dbReference type="Proteomes" id="UP000324897">
    <property type="component" value="Chromosome 2"/>
</dbReference>
<organism evidence="3 4">
    <name type="scientific">Eragrostis curvula</name>
    <name type="common">weeping love grass</name>
    <dbReference type="NCBI Taxonomy" id="38414"/>
    <lineage>
        <taxon>Eukaryota</taxon>
        <taxon>Viridiplantae</taxon>
        <taxon>Streptophyta</taxon>
        <taxon>Embryophyta</taxon>
        <taxon>Tracheophyta</taxon>
        <taxon>Spermatophyta</taxon>
        <taxon>Magnoliopsida</taxon>
        <taxon>Liliopsida</taxon>
        <taxon>Poales</taxon>
        <taxon>Poaceae</taxon>
        <taxon>PACMAD clade</taxon>
        <taxon>Chloridoideae</taxon>
        <taxon>Eragrostideae</taxon>
        <taxon>Eragrostidinae</taxon>
        <taxon>Eragrostis</taxon>
    </lineage>
</organism>
<accession>A0A5J9UJK8</accession>
<reference evidence="3 4" key="1">
    <citation type="journal article" date="2019" name="Sci. Rep.">
        <title>A high-quality genome of Eragrostis curvula grass provides insights into Poaceae evolution and supports new strategies to enhance forage quality.</title>
        <authorList>
            <person name="Carballo J."/>
            <person name="Santos B.A.C.M."/>
            <person name="Zappacosta D."/>
            <person name="Garbus I."/>
            <person name="Selva J.P."/>
            <person name="Gallo C.A."/>
            <person name="Diaz A."/>
            <person name="Albertini E."/>
            <person name="Caccamo M."/>
            <person name="Echenique V."/>
        </authorList>
    </citation>
    <scope>NUCLEOTIDE SEQUENCE [LARGE SCALE GENOMIC DNA]</scope>
    <source>
        <strain evidence="4">cv. Victoria</strain>
        <tissue evidence="3">Leaf</tissue>
    </source>
</reference>
<gene>
    <name evidence="3" type="ORF">EJB05_25949</name>
</gene>
<sequence>MSTNSPSYSPADLEKGTAASKEVDKEEELSIVDPQKAKLCSRLMDALLVFFVLLFAGFAAYVFKHSSNWRDMSLGLLVLVPVMAWNFWLIPKLKRLVIKAHATKQSQGSDNDLSAKLLAAEK</sequence>
<dbReference type="EMBL" id="RWGY01000013">
    <property type="protein sequence ID" value="TVU23575.1"/>
    <property type="molecule type" value="Genomic_DNA"/>
</dbReference>
<evidence type="ECO:0000256" key="2">
    <source>
        <dbReference type="SAM" id="Phobius"/>
    </source>
</evidence>
<evidence type="ECO:0000256" key="1">
    <source>
        <dbReference type="SAM" id="MobiDB-lite"/>
    </source>
</evidence>
<keyword evidence="2" id="KW-1133">Transmembrane helix</keyword>
<comment type="caution">
    <text evidence="3">The sequence shown here is derived from an EMBL/GenBank/DDBJ whole genome shotgun (WGS) entry which is preliminary data.</text>
</comment>
<keyword evidence="2" id="KW-0472">Membrane</keyword>
<feature type="transmembrane region" description="Helical" evidence="2">
    <location>
        <begin position="43"/>
        <end position="63"/>
    </location>
</feature>
<evidence type="ECO:0000313" key="4">
    <source>
        <dbReference type="Proteomes" id="UP000324897"/>
    </source>
</evidence>
<feature type="region of interest" description="Disordered" evidence="1">
    <location>
        <begin position="1"/>
        <end position="23"/>
    </location>
</feature>
<evidence type="ECO:0000313" key="3">
    <source>
        <dbReference type="EMBL" id="TVU23575.1"/>
    </source>
</evidence>
<keyword evidence="4" id="KW-1185">Reference proteome</keyword>
<name>A0A5J9UJK8_9POAL</name>
<feature type="transmembrane region" description="Helical" evidence="2">
    <location>
        <begin position="69"/>
        <end position="89"/>
    </location>
</feature>
<dbReference type="Gramene" id="TVU23575">
    <property type="protein sequence ID" value="TVU23575"/>
    <property type="gene ID" value="EJB05_25949"/>
</dbReference>
<proteinExistence type="predicted"/>